<dbReference type="EMBL" id="JAEMHM010000007">
    <property type="protein sequence ID" value="MBJ6724933.1"/>
    <property type="molecule type" value="Genomic_DNA"/>
</dbReference>
<reference evidence="1" key="1">
    <citation type="submission" date="2020-12" db="EMBL/GenBank/DDBJ databases">
        <title>Geomonas sp. Red875, isolated from river sediment.</title>
        <authorList>
            <person name="Xu Z."/>
            <person name="Zhang Z."/>
            <person name="Masuda Y."/>
            <person name="Itoh H."/>
            <person name="Senoo K."/>
        </authorList>
    </citation>
    <scope>NUCLEOTIDE SEQUENCE</scope>
    <source>
        <strain evidence="1">Red875</strain>
    </source>
</reference>
<proteinExistence type="predicted"/>
<protein>
    <submittedName>
        <fullName evidence="1">Uncharacterized protein</fullName>
    </submittedName>
</protein>
<name>A0A8J7J2G4_9BACT</name>
<evidence type="ECO:0000313" key="2">
    <source>
        <dbReference type="Proteomes" id="UP000636888"/>
    </source>
</evidence>
<accession>A0A8J7J2G4</accession>
<evidence type="ECO:0000313" key="1">
    <source>
        <dbReference type="EMBL" id="MBJ6724933.1"/>
    </source>
</evidence>
<dbReference type="Proteomes" id="UP000636888">
    <property type="component" value="Unassembled WGS sequence"/>
</dbReference>
<gene>
    <name evidence="1" type="ORF">JFN93_09460</name>
</gene>
<keyword evidence="2" id="KW-1185">Reference proteome</keyword>
<dbReference type="AlphaFoldDB" id="A0A8J7J2G4"/>
<sequence length="105" mass="11937">MVDSTVIDAFHMMWGRFPEPVRLIHKDRRVLAVNEIAASRGMEVGVHCYSFGNPELHKECGANEALVSNQGQRMNAPDGRVRFWSPVSNCPDVFIHFVIFRDPQP</sequence>
<organism evidence="1 2">
    <name type="scientific">Geomesophilobacter sediminis</name>
    <dbReference type="NCBI Taxonomy" id="2798584"/>
    <lineage>
        <taxon>Bacteria</taxon>
        <taxon>Pseudomonadati</taxon>
        <taxon>Thermodesulfobacteriota</taxon>
        <taxon>Desulfuromonadia</taxon>
        <taxon>Geobacterales</taxon>
        <taxon>Geobacteraceae</taxon>
        <taxon>Geomesophilobacter</taxon>
    </lineage>
</organism>
<dbReference type="RefSeq" id="WP_199383830.1">
    <property type="nucleotide sequence ID" value="NZ_JAEMHM010000007.1"/>
</dbReference>
<comment type="caution">
    <text evidence="1">The sequence shown here is derived from an EMBL/GenBank/DDBJ whole genome shotgun (WGS) entry which is preliminary data.</text>
</comment>